<dbReference type="OrthoDB" id="9768262at2"/>
<evidence type="ECO:0000313" key="5">
    <source>
        <dbReference type="Proteomes" id="UP000435357"/>
    </source>
</evidence>
<dbReference type="InterPro" id="IPR011542">
    <property type="entry name" value="SUF_FeS_clus_asmbl_SufD"/>
</dbReference>
<dbReference type="AlphaFoldDB" id="A0A6N6MA89"/>
<dbReference type="PANTHER" id="PTHR43575">
    <property type="entry name" value="PROTEIN ABCI7, CHLOROPLASTIC"/>
    <property type="match status" value="1"/>
</dbReference>
<comment type="similarity">
    <text evidence="1">Belongs to the iron-sulfur cluster assembly SufBD family.</text>
</comment>
<dbReference type="NCBIfam" id="TIGR01981">
    <property type="entry name" value="sufD"/>
    <property type="match status" value="1"/>
</dbReference>
<dbReference type="InterPro" id="IPR000825">
    <property type="entry name" value="SUF_FeS_clus_asmbl_SufBD_core"/>
</dbReference>
<keyword evidence="5" id="KW-1185">Reference proteome</keyword>
<feature type="domain" description="SUF system FeS cluster assembly SufBD N-terminal" evidence="3">
    <location>
        <begin position="27"/>
        <end position="164"/>
    </location>
</feature>
<dbReference type="GO" id="GO:0016226">
    <property type="term" value="P:iron-sulfur cluster assembly"/>
    <property type="evidence" value="ECO:0007669"/>
    <property type="project" value="InterPro"/>
</dbReference>
<sequence length="429" mass="48232">MSTTSKKDKFIANFMKNPVADAIGQQQTVREEAFQALRELEFPTLKDEAWKYTRVAGILNKEFEVKEVENPALSENYLIPDLKVNRLVFINGKFQSELSEIIDSDLDIKTTAQARFENHDAVGGYLGSLTNHKNEIFTALNTAFNQTGAFVQIQKNKKPQFPVHIIDVTEGEGVTYQPRNLFVLEEGAELDVIHTIEGDNGQSFTNLVNEFVIKENAKASYYQVQRNGEKNNHIQTTQVYQAQNSRFRTGTYTFGGKLIRNNVNIAVDGENCETILNGAFLLNGKQHVDNHTFVDHLQPHCESHENYKGIIGGKATGVFNGKVLVRPDSQKINAFQSNQNILLTEQAEINSKPELEIYADDVKCSHGSTTGQMDEEALFYLMSRGLTKAGAMGLMIQAFAAESIEIVEIEPLKQWIESLVEERCKEIQD</sequence>
<evidence type="ECO:0000313" key="4">
    <source>
        <dbReference type="EMBL" id="KAB1063995.1"/>
    </source>
</evidence>
<organism evidence="4 5">
    <name type="scientific">Salibacter halophilus</name>
    <dbReference type="NCBI Taxonomy" id="1803916"/>
    <lineage>
        <taxon>Bacteria</taxon>
        <taxon>Pseudomonadati</taxon>
        <taxon>Bacteroidota</taxon>
        <taxon>Flavobacteriia</taxon>
        <taxon>Flavobacteriales</taxon>
        <taxon>Salibacteraceae</taxon>
        <taxon>Salibacter</taxon>
    </lineage>
</organism>
<dbReference type="InterPro" id="IPR055346">
    <property type="entry name" value="Fe-S_cluster_assembly_SufBD"/>
</dbReference>
<comment type="caution">
    <text evidence="4">The sequence shown here is derived from an EMBL/GenBank/DDBJ whole genome shotgun (WGS) entry which is preliminary data.</text>
</comment>
<feature type="domain" description="SUF system FeS cluster assembly SufBD core" evidence="2">
    <location>
        <begin position="170"/>
        <end position="399"/>
    </location>
</feature>
<proteinExistence type="inferred from homology"/>
<accession>A0A6N6MA89</accession>
<reference evidence="4 5" key="1">
    <citation type="submission" date="2019-09" db="EMBL/GenBank/DDBJ databases">
        <title>Genomes of Cryomorphaceae.</title>
        <authorList>
            <person name="Bowman J.P."/>
        </authorList>
    </citation>
    <scope>NUCLEOTIDE SEQUENCE [LARGE SCALE GENOMIC DNA]</scope>
    <source>
        <strain evidence="4 5">KCTC 52047</strain>
    </source>
</reference>
<evidence type="ECO:0000259" key="3">
    <source>
        <dbReference type="Pfam" id="PF19295"/>
    </source>
</evidence>
<dbReference type="Pfam" id="PF01458">
    <property type="entry name" value="SUFBD_core"/>
    <property type="match status" value="1"/>
</dbReference>
<dbReference type="SUPFAM" id="SSF101960">
    <property type="entry name" value="Stabilizer of iron transporter SufD"/>
    <property type="match status" value="1"/>
</dbReference>
<dbReference type="InterPro" id="IPR045595">
    <property type="entry name" value="SufBD_N"/>
</dbReference>
<protein>
    <submittedName>
        <fullName evidence="4">Fe-S cluster assembly protein SufD</fullName>
    </submittedName>
</protein>
<dbReference type="Proteomes" id="UP000435357">
    <property type="component" value="Unassembled WGS sequence"/>
</dbReference>
<dbReference type="Pfam" id="PF19295">
    <property type="entry name" value="SufBD_N"/>
    <property type="match status" value="1"/>
</dbReference>
<dbReference type="PANTHER" id="PTHR43575:SF1">
    <property type="entry name" value="PROTEIN ABCI7, CHLOROPLASTIC"/>
    <property type="match status" value="1"/>
</dbReference>
<dbReference type="RefSeq" id="WP_151168062.1">
    <property type="nucleotide sequence ID" value="NZ_WACR01000006.1"/>
</dbReference>
<gene>
    <name evidence="4" type="primary">sufD</name>
    <name evidence="4" type="ORF">F3059_08130</name>
</gene>
<dbReference type="EMBL" id="WACR01000006">
    <property type="protein sequence ID" value="KAB1063995.1"/>
    <property type="molecule type" value="Genomic_DNA"/>
</dbReference>
<evidence type="ECO:0000256" key="1">
    <source>
        <dbReference type="ARBA" id="ARBA00043967"/>
    </source>
</evidence>
<dbReference type="InterPro" id="IPR037284">
    <property type="entry name" value="SUF_FeS_clus_asmbl_SufBD_sf"/>
</dbReference>
<evidence type="ECO:0000259" key="2">
    <source>
        <dbReference type="Pfam" id="PF01458"/>
    </source>
</evidence>
<name>A0A6N6MA89_9FLAO</name>